<dbReference type="InterPro" id="IPR014721">
    <property type="entry name" value="Ribsml_uS5_D2-typ_fold_subgr"/>
</dbReference>
<feature type="compositionally biased region" description="Polar residues" evidence="3">
    <location>
        <begin position="356"/>
        <end position="366"/>
    </location>
</feature>
<accession>T1JXT2</accession>
<dbReference type="STRING" id="32264.T1JXT2"/>
<dbReference type="SUPFAM" id="SSF54211">
    <property type="entry name" value="Ribosomal protein S5 domain 2-like"/>
    <property type="match status" value="1"/>
</dbReference>
<dbReference type="GO" id="GO:0006298">
    <property type="term" value="P:mismatch repair"/>
    <property type="evidence" value="ECO:0007669"/>
    <property type="project" value="InterPro"/>
</dbReference>
<dbReference type="InterPro" id="IPR042121">
    <property type="entry name" value="MutL_C_regsub"/>
</dbReference>
<dbReference type="Proteomes" id="UP000015104">
    <property type="component" value="Unassembled WGS sequence"/>
</dbReference>
<dbReference type="InterPro" id="IPR013507">
    <property type="entry name" value="DNA_mismatch_S5_2-like"/>
</dbReference>
<dbReference type="Gene3D" id="3.30.565.10">
    <property type="entry name" value="Histidine kinase-like ATPase, C-terminal domain"/>
    <property type="match status" value="1"/>
</dbReference>
<dbReference type="Gene3D" id="3.30.1540.20">
    <property type="entry name" value="MutL, C-terminal domain, dimerisation subdomain"/>
    <property type="match status" value="1"/>
</dbReference>
<dbReference type="CDD" id="cd16926">
    <property type="entry name" value="HATPase_MutL-MLH-PMS-like"/>
    <property type="match status" value="1"/>
</dbReference>
<dbReference type="SMART" id="SM01340">
    <property type="entry name" value="DNA_mis_repair"/>
    <property type="match status" value="1"/>
</dbReference>
<evidence type="ECO:0000313" key="7">
    <source>
        <dbReference type="Proteomes" id="UP000015104"/>
    </source>
</evidence>
<dbReference type="AlphaFoldDB" id="T1JXT2"/>
<dbReference type="InterPro" id="IPR037198">
    <property type="entry name" value="MutL_C_sf"/>
</dbReference>
<proteinExistence type="inferred from homology"/>
<dbReference type="GO" id="GO:0030983">
    <property type="term" value="F:mismatched DNA binding"/>
    <property type="evidence" value="ECO:0007669"/>
    <property type="project" value="InterPro"/>
</dbReference>
<feature type="domain" description="MutL C-terminal dimerisation" evidence="4">
    <location>
        <begin position="719"/>
        <end position="865"/>
    </location>
</feature>
<dbReference type="InterPro" id="IPR020568">
    <property type="entry name" value="Ribosomal_Su5_D2-typ_SF"/>
</dbReference>
<dbReference type="Gene3D" id="3.30.1370.100">
    <property type="entry name" value="MutL, C-terminal domain, regulatory subdomain"/>
    <property type="match status" value="1"/>
</dbReference>
<dbReference type="eggNOG" id="KOG1978">
    <property type="taxonomic scope" value="Eukaryota"/>
</dbReference>
<dbReference type="PROSITE" id="PS00058">
    <property type="entry name" value="DNA_MISMATCH_REPAIR_1"/>
    <property type="match status" value="1"/>
</dbReference>
<dbReference type="InterPro" id="IPR042120">
    <property type="entry name" value="MutL_C_dimsub"/>
</dbReference>
<feature type="compositionally biased region" description="Low complexity" evidence="3">
    <location>
        <begin position="578"/>
        <end position="588"/>
    </location>
</feature>
<feature type="region of interest" description="Disordered" evidence="3">
    <location>
        <begin position="356"/>
        <end position="376"/>
    </location>
</feature>
<dbReference type="NCBIfam" id="TIGR00585">
    <property type="entry name" value="mutl"/>
    <property type="match status" value="1"/>
</dbReference>
<dbReference type="Pfam" id="PF13589">
    <property type="entry name" value="HATPase_c_3"/>
    <property type="match status" value="1"/>
</dbReference>
<reference evidence="7" key="1">
    <citation type="submission" date="2011-08" db="EMBL/GenBank/DDBJ databases">
        <authorList>
            <person name="Rombauts S."/>
        </authorList>
    </citation>
    <scope>NUCLEOTIDE SEQUENCE</scope>
    <source>
        <strain evidence="7">London</strain>
    </source>
</reference>
<feature type="compositionally biased region" description="Polar residues" evidence="3">
    <location>
        <begin position="509"/>
        <end position="518"/>
    </location>
</feature>
<evidence type="ECO:0000259" key="5">
    <source>
        <dbReference type="SMART" id="SM01340"/>
    </source>
</evidence>
<dbReference type="InterPro" id="IPR002099">
    <property type="entry name" value="MutL/Mlh/PMS"/>
</dbReference>
<evidence type="ECO:0000256" key="2">
    <source>
        <dbReference type="ARBA" id="ARBA00022763"/>
    </source>
</evidence>
<name>T1JXT2_TETUR</name>
<dbReference type="InterPro" id="IPR014762">
    <property type="entry name" value="DNA_mismatch_repair_CS"/>
</dbReference>
<dbReference type="SMART" id="SM00853">
    <property type="entry name" value="MutL_C"/>
    <property type="match status" value="1"/>
</dbReference>
<dbReference type="FunFam" id="3.30.565.10:FF:000017">
    <property type="entry name" value="PMS1 homolog 1, mismatch repair system component"/>
    <property type="match status" value="1"/>
</dbReference>
<evidence type="ECO:0000256" key="1">
    <source>
        <dbReference type="ARBA" id="ARBA00006082"/>
    </source>
</evidence>
<dbReference type="GO" id="GO:0032389">
    <property type="term" value="C:MutLalpha complex"/>
    <property type="evidence" value="ECO:0007669"/>
    <property type="project" value="TreeGrafter"/>
</dbReference>
<dbReference type="Pfam" id="PF08676">
    <property type="entry name" value="MutL_C"/>
    <property type="match status" value="1"/>
</dbReference>
<dbReference type="SUPFAM" id="SSF118116">
    <property type="entry name" value="DNA mismatch repair protein MutL"/>
    <property type="match status" value="1"/>
</dbReference>
<sequence length="904" mass="102024">MATSPCAIKYLDRETIGKISAGKVIPSLANVVKELIENSLDAHATYIELRFVEYGKQLIELSDDGCGIQEDDFPQLALPHYTSKLKHYRDLGSVKTFGFRGEALASIAELSELSIITRHESKEVASELSFNNFGELIGVKPTARPVGTTVRIKNLFYSYPVRRKEFETTYMKQFNNMMQFICPYALGFTNLRLLDNIIQLLGCKQMKTIQTFVQCPIRDAVASEYKLNSSYKEDEKEISISGYVSHGDKGPSKLKKVYFFMNRRPANYQPLEKFILSVYKEINQTINPFVLLFVDLGKHEIDFSVHPDKRTFSLPNENLLFAILKSSLLTMFETNTVCLDSVKPSALPSSQSVVSLCPSIPSSSNKRPLEDDDDLPELDADELRSLNSFVHTTSLRCSSPADSYMRHSPISKQNQNQNQGGTPLRPSNTSLDLHTQNLGNLQSDEMNSFEETPSEVGVFNPVRNILNESEKDDEENQSFQTRQREPLIPHASKDRPRYVSEFEKETRSNKTMNSSGLRSLSKFAFSKNRRKDQNNKSDQMSIKDMFSTLPKNRSSDDLDKTNNLNSVSLETSTDNQNPTSTPMTSSPSANGNNVMALPPIPDCSQIPKDVISVDLTAPESTSSSLEVVSDQRLNAKDRKSQSKKIITDTPMIMIDKKRVKFCTEISEEKLAAYYGKVNAPPVAKSSVFFTKLTDCSDQSQAEDELKRQMRKEAFSALDIIGQFNKAFIIGKLDDDVFIIDQHASDERYNFEDLLENTSFESQRLVNPIPLGLTCYQESIVANNLNTFERLSFKIVMNDNAPPGSKAVLVSVPTSQDAVFGKTEIEEILSKMEETGSDCYNYKPEKMVRMIASRACRKSIMINDPLDHKRMRNVLNNLTKLKNPWICAHGRPTVRFLFNINEIIL</sequence>
<feature type="compositionally biased region" description="Polar residues" evidence="3">
    <location>
        <begin position="561"/>
        <end position="577"/>
    </location>
</feature>
<protein>
    <recommendedName>
        <fullName evidence="8">DNA mismatch repair protein S5 domain-containing protein</fullName>
    </recommendedName>
</protein>
<dbReference type="Pfam" id="PF01119">
    <property type="entry name" value="DNA_mis_repair"/>
    <property type="match status" value="1"/>
</dbReference>
<dbReference type="GO" id="GO:0140664">
    <property type="term" value="F:ATP-dependent DNA damage sensor activity"/>
    <property type="evidence" value="ECO:0007669"/>
    <property type="project" value="InterPro"/>
</dbReference>
<feature type="domain" description="DNA mismatch repair protein S5" evidence="5">
    <location>
        <begin position="197"/>
        <end position="333"/>
    </location>
</feature>
<dbReference type="FunFam" id="3.30.1370.100:FF:000001">
    <property type="entry name" value="Mismatch repair endonuclease pms1, putative"/>
    <property type="match status" value="1"/>
</dbReference>
<evidence type="ECO:0008006" key="8">
    <source>
        <dbReference type="Google" id="ProtNLM"/>
    </source>
</evidence>
<evidence type="ECO:0000256" key="3">
    <source>
        <dbReference type="SAM" id="MobiDB-lite"/>
    </source>
</evidence>
<dbReference type="PANTHER" id="PTHR10073">
    <property type="entry name" value="DNA MISMATCH REPAIR PROTEIN MLH, PMS, MUTL"/>
    <property type="match status" value="1"/>
</dbReference>
<dbReference type="SUPFAM" id="SSF55874">
    <property type="entry name" value="ATPase domain of HSP90 chaperone/DNA topoisomerase II/histidine kinase"/>
    <property type="match status" value="1"/>
</dbReference>
<dbReference type="EnsemblMetazoa" id="tetur02g13140.1">
    <property type="protein sequence ID" value="tetur02g13140.1"/>
    <property type="gene ID" value="tetur02g13140"/>
</dbReference>
<comment type="similarity">
    <text evidence="1">Belongs to the DNA mismatch repair MutL/HexB family.</text>
</comment>
<dbReference type="HOGENOM" id="CLU_004131_0_2_1"/>
<dbReference type="InterPro" id="IPR036890">
    <property type="entry name" value="HATPase_C_sf"/>
</dbReference>
<dbReference type="PANTHER" id="PTHR10073:SF52">
    <property type="entry name" value="MISMATCH REPAIR ENDONUCLEASE PMS2"/>
    <property type="match status" value="1"/>
</dbReference>
<organism evidence="6 7">
    <name type="scientific">Tetranychus urticae</name>
    <name type="common">Two-spotted spider mite</name>
    <dbReference type="NCBI Taxonomy" id="32264"/>
    <lineage>
        <taxon>Eukaryota</taxon>
        <taxon>Metazoa</taxon>
        <taxon>Ecdysozoa</taxon>
        <taxon>Arthropoda</taxon>
        <taxon>Chelicerata</taxon>
        <taxon>Arachnida</taxon>
        <taxon>Acari</taxon>
        <taxon>Acariformes</taxon>
        <taxon>Trombidiformes</taxon>
        <taxon>Prostigmata</taxon>
        <taxon>Eleutherengona</taxon>
        <taxon>Raphignathae</taxon>
        <taxon>Tetranychoidea</taxon>
        <taxon>Tetranychidae</taxon>
        <taxon>Tetranychus</taxon>
    </lineage>
</organism>
<dbReference type="GO" id="GO:0005524">
    <property type="term" value="F:ATP binding"/>
    <property type="evidence" value="ECO:0007669"/>
    <property type="project" value="InterPro"/>
</dbReference>
<feature type="region of interest" description="Disordered" evidence="3">
    <location>
        <begin position="469"/>
        <end position="601"/>
    </location>
</feature>
<dbReference type="InterPro" id="IPR014790">
    <property type="entry name" value="MutL_C"/>
</dbReference>
<feature type="compositionally biased region" description="Polar residues" evidence="3">
    <location>
        <begin position="410"/>
        <end position="435"/>
    </location>
</feature>
<evidence type="ECO:0000313" key="6">
    <source>
        <dbReference type="EnsemblMetazoa" id="tetur02g13140.1"/>
    </source>
</evidence>
<feature type="compositionally biased region" description="Basic and acidic residues" evidence="3">
    <location>
        <begin position="482"/>
        <end position="508"/>
    </location>
</feature>
<keyword evidence="7" id="KW-1185">Reference proteome</keyword>
<dbReference type="GO" id="GO:0016887">
    <property type="term" value="F:ATP hydrolysis activity"/>
    <property type="evidence" value="ECO:0007669"/>
    <property type="project" value="InterPro"/>
</dbReference>
<dbReference type="InterPro" id="IPR038973">
    <property type="entry name" value="MutL/Mlh/Pms-like"/>
</dbReference>
<keyword evidence="2" id="KW-0227">DNA damage</keyword>
<dbReference type="Gene3D" id="3.30.230.10">
    <property type="match status" value="1"/>
</dbReference>
<dbReference type="EMBL" id="CAEY01000835">
    <property type="status" value="NOT_ANNOTATED_CDS"/>
    <property type="molecule type" value="Genomic_DNA"/>
</dbReference>
<reference evidence="6" key="2">
    <citation type="submission" date="2015-06" db="UniProtKB">
        <authorList>
            <consortium name="EnsemblMetazoa"/>
        </authorList>
    </citation>
    <scope>IDENTIFICATION</scope>
</reference>
<feature type="region of interest" description="Disordered" evidence="3">
    <location>
        <begin position="398"/>
        <end position="435"/>
    </location>
</feature>
<evidence type="ECO:0000259" key="4">
    <source>
        <dbReference type="SMART" id="SM00853"/>
    </source>
</evidence>